<keyword evidence="1" id="KW-0472">Membrane</keyword>
<name>A0A7W8ADA1_9ACTN</name>
<keyword evidence="1" id="KW-1133">Transmembrane helix</keyword>
<reference evidence="2 3" key="1">
    <citation type="submission" date="2020-08" db="EMBL/GenBank/DDBJ databases">
        <title>Genomic Encyclopedia of Type Strains, Phase IV (KMG-IV): sequencing the most valuable type-strain genomes for metagenomic binning, comparative biology and taxonomic classification.</title>
        <authorList>
            <person name="Goeker M."/>
        </authorList>
    </citation>
    <scope>NUCLEOTIDE SEQUENCE [LARGE SCALE GENOMIC DNA]</scope>
    <source>
        <strain evidence="2 3">DSM 45385</strain>
    </source>
</reference>
<dbReference type="AlphaFoldDB" id="A0A7W8ADA1"/>
<feature type="transmembrane region" description="Helical" evidence="1">
    <location>
        <begin position="12"/>
        <end position="45"/>
    </location>
</feature>
<keyword evidence="1" id="KW-0812">Transmembrane</keyword>
<evidence type="ECO:0000313" key="3">
    <source>
        <dbReference type="Proteomes" id="UP000568380"/>
    </source>
</evidence>
<sequence length="52" mass="5732">MTPTPTLPIVIAVIAIVLAFLVTSPLLIASLCVLGLICLAWWFILDRRNRRG</sequence>
<protein>
    <submittedName>
        <fullName evidence="2">Flp pilus assembly protein TadB</fullName>
    </submittedName>
</protein>
<evidence type="ECO:0000256" key="1">
    <source>
        <dbReference type="SAM" id="Phobius"/>
    </source>
</evidence>
<dbReference type="RefSeq" id="WP_184973862.1">
    <property type="nucleotide sequence ID" value="NZ_JACHIN010000021.1"/>
</dbReference>
<keyword evidence="3" id="KW-1185">Reference proteome</keyword>
<organism evidence="2 3">
    <name type="scientific">Nonomuraea endophytica</name>
    <dbReference type="NCBI Taxonomy" id="714136"/>
    <lineage>
        <taxon>Bacteria</taxon>
        <taxon>Bacillati</taxon>
        <taxon>Actinomycetota</taxon>
        <taxon>Actinomycetes</taxon>
        <taxon>Streptosporangiales</taxon>
        <taxon>Streptosporangiaceae</taxon>
        <taxon>Nonomuraea</taxon>
    </lineage>
</organism>
<dbReference type="Proteomes" id="UP000568380">
    <property type="component" value="Unassembled WGS sequence"/>
</dbReference>
<dbReference type="EMBL" id="JACHIN010000021">
    <property type="protein sequence ID" value="MBB5084166.1"/>
    <property type="molecule type" value="Genomic_DNA"/>
</dbReference>
<evidence type="ECO:0000313" key="2">
    <source>
        <dbReference type="EMBL" id="MBB5084166.1"/>
    </source>
</evidence>
<accession>A0A7W8ADA1</accession>
<gene>
    <name evidence="2" type="ORF">HNR40_009674</name>
</gene>
<proteinExistence type="predicted"/>
<comment type="caution">
    <text evidence="2">The sequence shown here is derived from an EMBL/GenBank/DDBJ whole genome shotgun (WGS) entry which is preliminary data.</text>
</comment>